<dbReference type="Proteomes" id="UP000755654">
    <property type="component" value="Unassembled WGS sequence"/>
</dbReference>
<keyword evidence="3" id="KW-1185">Reference proteome</keyword>
<dbReference type="RefSeq" id="WP_215884632.1">
    <property type="nucleotide sequence ID" value="NZ_JAAOMP010000144.1"/>
</dbReference>
<dbReference type="EMBL" id="JAAOMP010000144">
    <property type="protein sequence ID" value="MBU2761101.1"/>
    <property type="molecule type" value="Genomic_DNA"/>
</dbReference>
<sequence length="541" mass="55410">MSDLSNLLSFLDPQQILQVGKALNTGQVQQMTATEQLLNQKLQEQSLFQEEMAGATAKQNYLTQTDSISQLPGQCEQSQAAAGLFQSAQSANVQGAMANVALGDDGGPGVINGKANMPTQQEKIQSLAALSGPGGTGQNQTDAHALFEGKDSGNALVVESTLLDPIPSQPITAAQAATPAGVAWQSQHNAAEAGLSLAASSMGLVAGLHAISVPGSAVSAVSAVVGAAPKASTSATMNNKPSPALSAVATRAPAQSPSPASNAGNWQQLVPHYVNQVAAAAQYANISPAIIAATIAHEDSTGDLKAMPCTDPQSYPFGGGSSLICLQADSTAKSLGQMIDPTAISLGANYGLTNPMVVYGQHPNIELKAMATGLKYFLGQCNGNVACTFGAWNYGHVAPGMSHGVWPNAATAQYAATSMGFYTGAKQVNVGTYQGSGAGASDSGGNENAASTAGLLRLVSLGSYANPAFYNQLAATTPAGAWRTLVFLKAMSLRVSNQNRRLMERLSAIMATRVALAEQQNLHAENPRRGNAMAQSNGAIP</sequence>
<dbReference type="SUPFAM" id="SSF53955">
    <property type="entry name" value="Lysozyme-like"/>
    <property type="match status" value="1"/>
</dbReference>
<gene>
    <name evidence="2" type="ORF">HAP95_13255</name>
</gene>
<organism evidence="2 3">
    <name type="scientific">Acidithiobacillus sulfurivorans</name>
    <dbReference type="NCBI Taxonomy" id="1958756"/>
    <lineage>
        <taxon>Bacteria</taxon>
        <taxon>Pseudomonadati</taxon>
        <taxon>Pseudomonadota</taxon>
        <taxon>Acidithiobacillia</taxon>
        <taxon>Acidithiobacillales</taxon>
        <taxon>Acidithiobacillaceae</taxon>
        <taxon>Acidithiobacillus</taxon>
    </lineage>
</organism>
<comment type="caution">
    <text evidence="2">The sequence shown here is derived from an EMBL/GenBank/DDBJ whole genome shotgun (WGS) entry which is preliminary data.</text>
</comment>
<feature type="region of interest" description="Disordered" evidence="1">
    <location>
        <begin position="521"/>
        <end position="541"/>
    </location>
</feature>
<evidence type="ECO:0000256" key="1">
    <source>
        <dbReference type="SAM" id="MobiDB-lite"/>
    </source>
</evidence>
<feature type="region of interest" description="Disordered" evidence="1">
    <location>
        <begin position="233"/>
        <end position="263"/>
    </location>
</feature>
<evidence type="ECO:0000313" key="3">
    <source>
        <dbReference type="Proteomes" id="UP000755654"/>
    </source>
</evidence>
<proteinExistence type="predicted"/>
<accession>A0ABS6A1V4</accession>
<reference evidence="2 3" key="1">
    <citation type="journal article" date="2021" name="ISME J.">
        <title>Genomic evolution of the class Acidithiobacillia: deep-branching Proteobacteria living in extreme acidic conditions.</title>
        <authorList>
            <person name="Moya-Beltran A."/>
            <person name="Beard S."/>
            <person name="Rojas-Villalobos C."/>
            <person name="Issotta F."/>
            <person name="Gallardo Y."/>
            <person name="Ulloa R."/>
            <person name="Giaveno A."/>
            <person name="Degli Esposti M."/>
            <person name="Johnson D.B."/>
            <person name="Quatrini R."/>
        </authorList>
    </citation>
    <scope>NUCLEOTIDE SEQUENCE [LARGE SCALE GENOMIC DNA]</scope>
    <source>
        <strain evidence="2 3">RW2</strain>
    </source>
</reference>
<dbReference type="InterPro" id="IPR023346">
    <property type="entry name" value="Lysozyme-like_dom_sf"/>
</dbReference>
<feature type="compositionally biased region" description="Low complexity" evidence="1">
    <location>
        <begin position="252"/>
        <end position="261"/>
    </location>
</feature>
<name>A0ABS6A1V4_9PROT</name>
<protein>
    <recommendedName>
        <fullName evidence="4">Transglycosylase SLT domain-containing protein</fullName>
    </recommendedName>
</protein>
<dbReference type="Gene3D" id="1.10.530.10">
    <property type="match status" value="1"/>
</dbReference>
<evidence type="ECO:0000313" key="2">
    <source>
        <dbReference type="EMBL" id="MBU2761101.1"/>
    </source>
</evidence>
<evidence type="ECO:0008006" key="4">
    <source>
        <dbReference type="Google" id="ProtNLM"/>
    </source>
</evidence>